<dbReference type="Gene3D" id="3.40.50.10330">
    <property type="entry name" value="Probable inorganic polyphosphate/atp-NAD kinase, domain 1"/>
    <property type="match status" value="1"/>
</dbReference>
<keyword evidence="3" id="KW-1185">Reference proteome</keyword>
<dbReference type="InterPro" id="IPR050187">
    <property type="entry name" value="Lipid_Phosphate_FormReg"/>
</dbReference>
<evidence type="ECO:0000313" key="2">
    <source>
        <dbReference type="EMBL" id="EKM82929.1"/>
    </source>
</evidence>
<dbReference type="HOGENOM" id="CLU_048757_0_0_1"/>
<gene>
    <name evidence="2" type="ORF">AGABI1DRAFT_118335</name>
</gene>
<organism evidence="2 3">
    <name type="scientific">Agaricus bisporus var. burnettii (strain JB137-S8 / ATCC MYA-4627 / FGSC 10392)</name>
    <name type="common">White button mushroom</name>
    <dbReference type="NCBI Taxonomy" id="597362"/>
    <lineage>
        <taxon>Eukaryota</taxon>
        <taxon>Fungi</taxon>
        <taxon>Dikarya</taxon>
        <taxon>Basidiomycota</taxon>
        <taxon>Agaricomycotina</taxon>
        <taxon>Agaricomycetes</taxon>
        <taxon>Agaricomycetidae</taxon>
        <taxon>Agaricales</taxon>
        <taxon>Agaricineae</taxon>
        <taxon>Agaricaceae</taxon>
        <taxon>Agaricus</taxon>
    </lineage>
</organism>
<dbReference type="RefSeq" id="XP_007326814.1">
    <property type="nucleotide sequence ID" value="XM_007326752.1"/>
</dbReference>
<dbReference type="KEGG" id="abp:AGABI1DRAFT118335"/>
<dbReference type="PROSITE" id="PS50146">
    <property type="entry name" value="DAGK"/>
    <property type="match status" value="1"/>
</dbReference>
<dbReference type="STRING" id="597362.K5W7U6"/>
<dbReference type="InParanoid" id="K5W7U6"/>
<evidence type="ECO:0000313" key="3">
    <source>
        <dbReference type="Proteomes" id="UP000008493"/>
    </source>
</evidence>
<dbReference type="GeneID" id="18825433"/>
<protein>
    <recommendedName>
        <fullName evidence="1">DAGKc domain-containing protein</fullName>
    </recommendedName>
</protein>
<dbReference type="GO" id="GO:0016020">
    <property type="term" value="C:membrane"/>
    <property type="evidence" value="ECO:0007669"/>
    <property type="project" value="TreeGrafter"/>
</dbReference>
<evidence type="ECO:0000259" key="1">
    <source>
        <dbReference type="PROSITE" id="PS50146"/>
    </source>
</evidence>
<dbReference type="Proteomes" id="UP000008493">
    <property type="component" value="Unassembled WGS sequence"/>
</dbReference>
<dbReference type="PANTHER" id="PTHR12358:SF105">
    <property type="entry name" value="DAGKC DOMAIN-CONTAINING PROTEIN"/>
    <property type="match status" value="1"/>
</dbReference>
<dbReference type="OrthoDB" id="336240at2759"/>
<dbReference type="PANTHER" id="PTHR12358">
    <property type="entry name" value="SPHINGOSINE KINASE"/>
    <property type="match status" value="1"/>
</dbReference>
<dbReference type="eggNOG" id="ENOG502QUXS">
    <property type="taxonomic scope" value="Eukaryota"/>
</dbReference>
<feature type="domain" description="DAGKc" evidence="1">
    <location>
        <begin position="1"/>
        <end position="126"/>
    </location>
</feature>
<dbReference type="GO" id="GO:0005737">
    <property type="term" value="C:cytoplasm"/>
    <property type="evidence" value="ECO:0007669"/>
    <property type="project" value="TreeGrafter"/>
</dbReference>
<dbReference type="InterPro" id="IPR016064">
    <property type="entry name" value="NAD/diacylglycerol_kinase_sf"/>
</dbReference>
<dbReference type="GO" id="GO:0046512">
    <property type="term" value="P:sphingosine biosynthetic process"/>
    <property type="evidence" value="ECO:0007669"/>
    <property type="project" value="TreeGrafter"/>
</dbReference>
<name>K5W7U6_AGABU</name>
<dbReference type="EMBL" id="JH971386">
    <property type="protein sequence ID" value="EKM82929.1"/>
    <property type="molecule type" value="Genomic_DNA"/>
</dbReference>
<dbReference type="GO" id="GO:0001727">
    <property type="term" value="F:lipid kinase activity"/>
    <property type="evidence" value="ECO:0007669"/>
    <property type="project" value="TreeGrafter"/>
</dbReference>
<proteinExistence type="predicted"/>
<sequence>MSLLVIYNPVAGSGSAKLLIDEHILPALQPDHIIDGILSTERAGHAGTFVAEYARDHSTHNLTIILASGDGTLHEIIDSLSSAKATHGRVSFVLVPAGTANALYSSLFPPASQEMIDDVAYKLQSLRLYLNGKGTVRSLTYSLTEFFPNPTTQVNPRVASSCVVTSTSLHASILYDSELLRKEIPGIERFKVAAHKNGKRWYHATARLLPCSSSAVQIWDPASHSFVDHPESTKVSPVVEFKGPFIYFLSTVNVDRLETEFIITPLAQEVPPASNTCDIVIVRPLRDPSIGEEGETGREQFVEKIWGVMGGAYKRGLHIDLRYDHNGHIVNDGDGALVVEYIRCGGWEWIPDDEDKRANLVCADGEVLEIEHGGKAVSRVCDAISNLALGVYCDKE</sequence>
<dbReference type="AlphaFoldDB" id="K5W7U6"/>
<dbReference type="InterPro" id="IPR017438">
    <property type="entry name" value="ATP-NAD_kinase_N"/>
</dbReference>
<dbReference type="Pfam" id="PF00781">
    <property type="entry name" value="DAGK_cat"/>
    <property type="match status" value="1"/>
</dbReference>
<dbReference type="OMA" id="GWEWIPD"/>
<dbReference type="SUPFAM" id="SSF111331">
    <property type="entry name" value="NAD kinase/diacylglycerol kinase-like"/>
    <property type="match status" value="1"/>
</dbReference>
<dbReference type="InterPro" id="IPR001206">
    <property type="entry name" value="Diacylglycerol_kinase_cat_dom"/>
</dbReference>
<accession>K5W7U6</accession>
<reference evidence="3" key="1">
    <citation type="journal article" date="2012" name="Proc. Natl. Acad. Sci. U.S.A.">
        <title>Genome sequence of the button mushroom Agaricus bisporus reveals mechanisms governing adaptation to a humic-rich ecological niche.</title>
        <authorList>
            <person name="Morin E."/>
            <person name="Kohler A."/>
            <person name="Baker A.R."/>
            <person name="Foulongne-Oriol M."/>
            <person name="Lombard V."/>
            <person name="Nagy L.G."/>
            <person name="Ohm R.A."/>
            <person name="Patyshakuliyeva A."/>
            <person name="Brun A."/>
            <person name="Aerts A.L."/>
            <person name="Bailey A.M."/>
            <person name="Billette C."/>
            <person name="Coutinho P.M."/>
            <person name="Deakin G."/>
            <person name="Doddapaneni H."/>
            <person name="Floudas D."/>
            <person name="Grimwood J."/>
            <person name="Hilden K."/>
            <person name="Kuees U."/>
            <person name="LaButti K.M."/>
            <person name="Lapidus A."/>
            <person name="Lindquist E.A."/>
            <person name="Lucas S.M."/>
            <person name="Murat C."/>
            <person name="Riley R.W."/>
            <person name="Salamov A.A."/>
            <person name="Schmutz J."/>
            <person name="Subramanian V."/>
            <person name="Woesten H.A.B."/>
            <person name="Xu J."/>
            <person name="Eastwood D.C."/>
            <person name="Foster G.D."/>
            <person name="Sonnenberg A.S."/>
            <person name="Cullen D."/>
            <person name="de Vries R.P."/>
            <person name="Lundell T."/>
            <person name="Hibbett D.S."/>
            <person name="Henrissat B."/>
            <person name="Burton K.S."/>
            <person name="Kerrigan R.W."/>
            <person name="Challen M.P."/>
            <person name="Grigoriev I.V."/>
            <person name="Martin F."/>
        </authorList>
    </citation>
    <scope>NUCLEOTIDE SEQUENCE [LARGE SCALE GENOMIC DNA]</scope>
    <source>
        <strain evidence="3">JB137-S8 / ATCC MYA-4627 / FGSC 10392</strain>
    </source>
</reference>